<dbReference type="InterPro" id="IPR050126">
    <property type="entry name" value="Ap4A_hydrolase"/>
</dbReference>
<feature type="domain" description="Calcineurin-like phosphoesterase" evidence="1">
    <location>
        <begin position="34"/>
        <end position="183"/>
    </location>
</feature>
<dbReference type="EC" id="3.1.-.-" evidence="2"/>
<dbReference type="PANTHER" id="PTHR42850">
    <property type="entry name" value="METALLOPHOSPHOESTERASE"/>
    <property type="match status" value="1"/>
</dbReference>
<dbReference type="PANTHER" id="PTHR42850:SF4">
    <property type="entry name" value="ZINC-DEPENDENT ENDOPOLYPHOSPHATASE"/>
    <property type="match status" value="1"/>
</dbReference>
<keyword evidence="3" id="KW-1185">Reference proteome</keyword>
<dbReference type="Gene3D" id="3.60.21.10">
    <property type="match status" value="1"/>
</dbReference>
<accession>A0ABD5WKG9</accession>
<name>A0ABD5WKG9_9EURY</name>
<evidence type="ECO:0000259" key="1">
    <source>
        <dbReference type="Pfam" id="PF00149"/>
    </source>
</evidence>
<reference evidence="2 3" key="1">
    <citation type="journal article" date="2019" name="Int. J. Syst. Evol. Microbiol.">
        <title>The Global Catalogue of Microorganisms (GCM) 10K type strain sequencing project: providing services to taxonomists for standard genome sequencing and annotation.</title>
        <authorList>
            <consortium name="The Broad Institute Genomics Platform"/>
            <consortium name="The Broad Institute Genome Sequencing Center for Infectious Disease"/>
            <person name="Wu L."/>
            <person name="Ma J."/>
        </authorList>
    </citation>
    <scope>NUCLEOTIDE SEQUENCE [LARGE SCALE GENOMIC DNA]</scope>
    <source>
        <strain evidence="2 3">DT72</strain>
    </source>
</reference>
<dbReference type="SUPFAM" id="SSF56300">
    <property type="entry name" value="Metallo-dependent phosphatases"/>
    <property type="match status" value="1"/>
</dbReference>
<sequence length="243" mass="26778">MAVTLGERRDTVTDSAFAECVPHERIDAEEWDDIYVVGDVHGCRAELETLLDRLDVTGDDFVAFVGDLVRKGPDTEGVLDLVRTRPNLVSIRGNNEAKILRGETDLDLSEANAEFVRSLPVALSWEGALVVHGGVDPRRELADHSVNDLLNMRAPHADEEYEGPLWYDEYDGATTVFSGHTVHERPHDADGGVALDTGCVHGGALTAYDWRAEEFVAVSAEETYVERSADKIVRLDGEKSVFE</sequence>
<dbReference type="EMBL" id="JBHSZH010000005">
    <property type="protein sequence ID" value="MFC7079674.1"/>
    <property type="molecule type" value="Genomic_DNA"/>
</dbReference>
<dbReference type="InterPro" id="IPR029052">
    <property type="entry name" value="Metallo-depent_PP-like"/>
</dbReference>
<dbReference type="Pfam" id="PF00149">
    <property type="entry name" value="Metallophos"/>
    <property type="match status" value="1"/>
</dbReference>
<evidence type="ECO:0000313" key="3">
    <source>
        <dbReference type="Proteomes" id="UP001596407"/>
    </source>
</evidence>
<evidence type="ECO:0000313" key="2">
    <source>
        <dbReference type="EMBL" id="MFC7079674.1"/>
    </source>
</evidence>
<dbReference type="CDD" id="cd00144">
    <property type="entry name" value="MPP_PPP_family"/>
    <property type="match status" value="1"/>
</dbReference>
<comment type="caution">
    <text evidence="2">The sequence shown here is derived from an EMBL/GenBank/DDBJ whole genome shotgun (WGS) entry which is preliminary data.</text>
</comment>
<proteinExistence type="predicted"/>
<dbReference type="GeneID" id="79303808"/>
<dbReference type="AlphaFoldDB" id="A0ABD5WKG9"/>
<organism evidence="2 3">
    <name type="scientific">Halorussus caseinilyticus</name>
    <dbReference type="NCBI Taxonomy" id="3034025"/>
    <lineage>
        <taxon>Archaea</taxon>
        <taxon>Methanobacteriati</taxon>
        <taxon>Methanobacteriota</taxon>
        <taxon>Stenosarchaea group</taxon>
        <taxon>Halobacteria</taxon>
        <taxon>Halobacteriales</taxon>
        <taxon>Haladaptataceae</taxon>
        <taxon>Halorussus</taxon>
    </lineage>
</organism>
<dbReference type="InterPro" id="IPR004843">
    <property type="entry name" value="Calcineurin-like_PHP"/>
</dbReference>
<keyword evidence="2" id="KW-0378">Hydrolase</keyword>
<dbReference type="RefSeq" id="WP_276279245.1">
    <property type="nucleotide sequence ID" value="NZ_CP119809.1"/>
</dbReference>
<gene>
    <name evidence="2" type="ORF">ACFQJ6_05485</name>
</gene>
<dbReference type="GO" id="GO:0016787">
    <property type="term" value="F:hydrolase activity"/>
    <property type="evidence" value="ECO:0007669"/>
    <property type="project" value="UniProtKB-KW"/>
</dbReference>
<protein>
    <submittedName>
        <fullName evidence="2">Metallophosphoesterase family protein</fullName>
        <ecNumber evidence="2">3.1.-.-</ecNumber>
    </submittedName>
</protein>
<dbReference type="Proteomes" id="UP001596407">
    <property type="component" value="Unassembled WGS sequence"/>
</dbReference>